<feature type="region of interest" description="Disordered" evidence="1">
    <location>
        <begin position="1"/>
        <end position="54"/>
    </location>
</feature>
<name>A0ABN1W197_9PSEU</name>
<keyword evidence="3" id="KW-1185">Reference proteome</keyword>
<evidence type="ECO:0000313" key="2">
    <source>
        <dbReference type="EMBL" id="GAA1230714.1"/>
    </source>
</evidence>
<dbReference type="EMBL" id="BAAALN010000005">
    <property type="protein sequence ID" value="GAA1230714.1"/>
    <property type="molecule type" value="Genomic_DNA"/>
</dbReference>
<gene>
    <name evidence="2" type="ORF">GCM10009676_11910</name>
</gene>
<proteinExistence type="predicted"/>
<sequence length="54" mass="5725">MPVPPHPDAGGGTEDVPEPPNRDEVDTGLPGRRRREVQDADDVDPDAGAIEPPD</sequence>
<evidence type="ECO:0000313" key="3">
    <source>
        <dbReference type="Proteomes" id="UP001500653"/>
    </source>
</evidence>
<accession>A0ABN1W197</accession>
<organism evidence="2 3">
    <name type="scientific">Prauserella halophila</name>
    <dbReference type="NCBI Taxonomy" id="185641"/>
    <lineage>
        <taxon>Bacteria</taxon>
        <taxon>Bacillati</taxon>
        <taxon>Actinomycetota</taxon>
        <taxon>Actinomycetes</taxon>
        <taxon>Pseudonocardiales</taxon>
        <taxon>Pseudonocardiaceae</taxon>
        <taxon>Prauserella</taxon>
    </lineage>
</organism>
<evidence type="ECO:0000256" key="1">
    <source>
        <dbReference type="SAM" id="MobiDB-lite"/>
    </source>
</evidence>
<reference evidence="2 3" key="1">
    <citation type="journal article" date="2019" name="Int. J. Syst. Evol. Microbiol.">
        <title>The Global Catalogue of Microorganisms (GCM) 10K type strain sequencing project: providing services to taxonomists for standard genome sequencing and annotation.</title>
        <authorList>
            <consortium name="The Broad Institute Genomics Platform"/>
            <consortium name="The Broad Institute Genome Sequencing Center for Infectious Disease"/>
            <person name="Wu L."/>
            <person name="Ma J."/>
        </authorList>
    </citation>
    <scope>NUCLEOTIDE SEQUENCE [LARGE SCALE GENOMIC DNA]</scope>
    <source>
        <strain evidence="2 3">JCM 13023</strain>
    </source>
</reference>
<comment type="caution">
    <text evidence="2">The sequence shown here is derived from an EMBL/GenBank/DDBJ whole genome shotgun (WGS) entry which is preliminary data.</text>
</comment>
<protein>
    <submittedName>
        <fullName evidence="2">Uncharacterized protein</fullName>
    </submittedName>
</protein>
<dbReference type="Proteomes" id="UP001500653">
    <property type="component" value="Unassembled WGS sequence"/>
</dbReference>